<accession>A0A419R505</accession>
<dbReference type="AlphaFoldDB" id="A0A419R505"/>
<reference evidence="3 4" key="1">
    <citation type="submission" date="2018-09" db="EMBL/GenBank/DDBJ databases">
        <title>Altererythrobacter sp.Ery1 and Ery12, the genome sequencing of novel strains in genus Alterythrobacter.</title>
        <authorList>
            <person name="Cheng H."/>
            <person name="Wu Y.-H."/>
            <person name="Fang C."/>
            <person name="Xu X.-W."/>
        </authorList>
    </citation>
    <scope>NUCLEOTIDE SEQUENCE [LARGE SCALE GENOMIC DNA]</scope>
    <source>
        <strain evidence="3 4">Ery12</strain>
    </source>
</reference>
<dbReference type="Proteomes" id="UP000284322">
    <property type="component" value="Unassembled WGS sequence"/>
</dbReference>
<keyword evidence="1" id="KW-0812">Transmembrane</keyword>
<name>A0A419R505_9SPHN</name>
<protein>
    <recommendedName>
        <fullName evidence="2">SHOCT domain-containing protein</fullName>
    </recommendedName>
</protein>
<evidence type="ECO:0000259" key="2">
    <source>
        <dbReference type="Pfam" id="PF09851"/>
    </source>
</evidence>
<feature type="domain" description="SHOCT" evidence="2">
    <location>
        <begin position="41"/>
        <end position="65"/>
    </location>
</feature>
<gene>
    <name evidence="3" type="ORF">D6858_02585</name>
</gene>
<evidence type="ECO:0000313" key="4">
    <source>
        <dbReference type="Proteomes" id="UP000284322"/>
    </source>
</evidence>
<feature type="transmembrane region" description="Helical" evidence="1">
    <location>
        <begin position="6"/>
        <end position="28"/>
    </location>
</feature>
<keyword evidence="4" id="KW-1185">Reference proteome</keyword>
<proteinExistence type="predicted"/>
<evidence type="ECO:0000313" key="3">
    <source>
        <dbReference type="EMBL" id="RJX70360.1"/>
    </source>
</evidence>
<dbReference type="EMBL" id="RAHJ01000008">
    <property type="protein sequence ID" value="RJX70360.1"/>
    <property type="molecule type" value="Genomic_DNA"/>
</dbReference>
<sequence>MNWGYGMFGGFGMLLFWSVVIVLAVLLLRQVTRGGTRSRARQILEERYAKGEISKEEFDERRKDLSE</sequence>
<dbReference type="Pfam" id="PF09851">
    <property type="entry name" value="SHOCT"/>
    <property type="match status" value="1"/>
</dbReference>
<organism evidence="3 4">
    <name type="scientific">Tsuneonella suprasediminis</name>
    <dbReference type="NCBI Taxonomy" id="2306996"/>
    <lineage>
        <taxon>Bacteria</taxon>
        <taxon>Pseudomonadati</taxon>
        <taxon>Pseudomonadota</taxon>
        <taxon>Alphaproteobacteria</taxon>
        <taxon>Sphingomonadales</taxon>
        <taxon>Erythrobacteraceae</taxon>
        <taxon>Tsuneonella</taxon>
    </lineage>
</organism>
<comment type="caution">
    <text evidence="3">The sequence shown here is derived from an EMBL/GenBank/DDBJ whole genome shotgun (WGS) entry which is preliminary data.</text>
</comment>
<keyword evidence="1" id="KW-0472">Membrane</keyword>
<keyword evidence="1" id="KW-1133">Transmembrane helix</keyword>
<evidence type="ECO:0000256" key="1">
    <source>
        <dbReference type="SAM" id="Phobius"/>
    </source>
</evidence>
<dbReference type="OrthoDB" id="1123500at2"/>
<dbReference type="InterPro" id="IPR018649">
    <property type="entry name" value="SHOCT"/>
</dbReference>